<keyword evidence="5 11" id="KW-0732">Signal</keyword>
<evidence type="ECO:0000256" key="11">
    <source>
        <dbReference type="HAMAP-Rule" id="MF_01145"/>
    </source>
</evidence>
<reference evidence="16" key="1">
    <citation type="journal article" date="2019" name="Int. J. Syst. Evol. Microbiol.">
        <title>The Global Catalogue of Microorganisms (GCM) 10K type strain sequencing project: providing services to taxonomists for standard genome sequencing and annotation.</title>
        <authorList>
            <consortium name="The Broad Institute Genomics Platform"/>
            <consortium name="The Broad Institute Genome Sequencing Center for Infectious Disease"/>
            <person name="Wu L."/>
            <person name="Ma J."/>
        </authorList>
    </citation>
    <scope>NUCLEOTIDE SEQUENCE [LARGE SCALE GENOMIC DNA]</scope>
    <source>
        <strain evidence="16">CGMCC 1.3240</strain>
    </source>
</reference>
<evidence type="ECO:0000256" key="8">
    <source>
        <dbReference type="ARBA" id="ARBA00023139"/>
    </source>
</evidence>
<feature type="compositionally biased region" description="Basic and acidic residues" evidence="12">
    <location>
        <begin position="51"/>
        <end position="61"/>
    </location>
</feature>
<dbReference type="Gene3D" id="3.10.50.40">
    <property type="match status" value="1"/>
</dbReference>
<keyword evidence="6 11" id="KW-0697">Rotamase</keyword>
<dbReference type="InterPro" id="IPR050245">
    <property type="entry name" value="PrsA_foldase"/>
</dbReference>
<evidence type="ECO:0000256" key="9">
    <source>
        <dbReference type="ARBA" id="ARBA00023235"/>
    </source>
</evidence>
<evidence type="ECO:0000256" key="4">
    <source>
        <dbReference type="ARBA" id="ARBA00022475"/>
    </source>
</evidence>
<dbReference type="GO" id="GO:0003755">
    <property type="term" value="F:peptidyl-prolyl cis-trans isomerase activity"/>
    <property type="evidence" value="ECO:0007669"/>
    <property type="project" value="UniProtKB-EC"/>
</dbReference>
<dbReference type="SUPFAM" id="SSF54534">
    <property type="entry name" value="FKBP-like"/>
    <property type="match status" value="1"/>
</dbReference>
<gene>
    <name evidence="11" type="primary">prsA</name>
    <name evidence="15" type="ORF">ACFPYJ_07945</name>
</gene>
<comment type="similarity">
    <text evidence="3 11">Belongs to the PrsA family.</text>
</comment>
<feature type="compositionally biased region" description="Basic and acidic residues" evidence="12">
    <location>
        <begin position="1"/>
        <end position="41"/>
    </location>
</feature>
<dbReference type="Gene3D" id="1.10.4030.10">
    <property type="entry name" value="Porin chaperone SurA, peptide-binding domain"/>
    <property type="match status" value="1"/>
</dbReference>
<feature type="domain" description="PpiC" evidence="14">
    <location>
        <begin position="229"/>
        <end position="319"/>
    </location>
</feature>
<dbReference type="InterPro" id="IPR000297">
    <property type="entry name" value="PPIase_PpiC"/>
</dbReference>
<evidence type="ECO:0000313" key="16">
    <source>
        <dbReference type="Proteomes" id="UP001596047"/>
    </source>
</evidence>
<feature type="region of interest" description="Disordered" evidence="12">
    <location>
        <begin position="1"/>
        <end position="73"/>
    </location>
</feature>
<comment type="function">
    <text evidence="11">Plays a major role in protein secretion by helping the post-translocational extracellular folding of several secreted proteins.</text>
</comment>
<dbReference type="InterPro" id="IPR027304">
    <property type="entry name" value="Trigger_fact/SurA_dom_sf"/>
</dbReference>
<dbReference type="PANTHER" id="PTHR47245">
    <property type="entry name" value="PEPTIDYLPROLYL ISOMERASE"/>
    <property type="match status" value="1"/>
</dbReference>
<dbReference type="RefSeq" id="WP_379187550.1">
    <property type="nucleotide sequence ID" value="NZ_JBHSOW010000028.1"/>
</dbReference>
<evidence type="ECO:0000256" key="13">
    <source>
        <dbReference type="SAM" id="Phobius"/>
    </source>
</evidence>
<dbReference type="HAMAP" id="MF_01145">
    <property type="entry name" value="Foldase_PrsA"/>
    <property type="match status" value="1"/>
</dbReference>
<evidence type="ECO:0000256" key="1">
    <source>
        <dbReference type="ARBA" id="ARBA00000971"/>
    </source>
</evidence>
<keyword evidence="8" id="KW-0564">Palmitate</keyword>
<evidence type="ECO:0000256" key="7">
    <source>
        <dbReference type="ARBA" id="ARBA00023136"/>
    </source>
</evidence>
<evidence type="ECO:0000256" key="10">
    <source>
        <dbReference type="ARBA" id="ARBA00023288"/>
    </source>
</evidence>
<keyword evidence="13" id="KW-0812">Transmembrane</keyword>
<comment type="caution">
    <text evidence="15">The sequence shown here is derived from an EMBL/GenBank/DDBJ whole genome shotgun (WGS) entry which is preliminary data.</text>
</comment>
<accession>A0ABW0VT31</accession>
<dbReference type="InterPro" id="IPR023059">
    <property type="entry name" value="Foldase_PrsA"/>
</dbReference>
<dbReference type="Pfam" id="PF13624">
    <property type="entry name" value="SurA_N_3"/>
    <property type="match status" value="1"/>
</dbReference>
<comment type="catalytic activity">
    <reaction evidence="1 11">
        <text>[protein]-peptidylproline (omega=180) = [protein]-peptidylproline (omega=0)</text>
        <dbReference type="Rhea" id="RHEA:16237"/>
        <dbReference type="Rhea" id="RHEA-COMP:10747"/>
        <dbReference type="Rhea" id="RHEA-COMP:10748"/>
        <dbReference type="ChEBI" id="CHEBI:83833"/>
        <dbReference type="ChEBI" id="CHEBI:83834"/>
        <dbReference type="EC" id="5.2.1.8"/>
    </reaction>
</comment>
<dbReference type="SUPFAM" id="SSF109998">
    <property type="entry name" value="Triger factor/SurA peptide-binding domain-like"/>
    <property type="match status" value="1"/>
</dbReference>
<keyword evidence="13" id="KW-1133">Transmembrane helix</keyword>
<dbReference type="InterPro" id="IPR046357">
    <property type="entry name" value="PPIase_dom_sf"/>
</dbReference>
<name>A0ABW0VT31_9BACL</name>
<feature type="region of interest" description="Disordered" evidence="12">
    <location>
        <begin position="366"/>
        <end position="386"/>
    </location>
</feature>
<dbReference type="PROSITE" id="PS50198">
    <property type="entry name" value="PPIC_PPIASE_2"/>
    <property type="match status" value="1"/>
</dbReference>
<evidence type="ECO:0000256" key="5">
    <source>
        <dbReference type="ARBA" id="ARBA00022729"/>
    </source>
</evidence>
<dbReference type="EC" id="5.2.1.8" evidence="11"/>
<evidence type="ECO:0000256" key="3">
    <source>
        <dbReference type="ARBA" id="ARBA00006071"/>
    </source>
</evidence>
<keyword evidence="4 11" id="KW-1003">Cell membrane</keyword>
<proteinExistence type="inferred from homology"/>
<evidence type="ECO:0000256" key="6">
    <source>
        <dbReference type="ARBA" id="ARBA00023110"/>
    </source>
</evidence>
<keyword evidence="7 11" id="KW-0472">Membrane</keyword>
<keyword evidence="16" id="KW-1185">Reference proteome</keyword>
<evidence type="ECO:0000313" key="15">
    <source>
        <dbReference type="EMBL" id="MFC5649062.1"/>
    </source>
</evidence>
<feature type="transmembrane region" description="Helical" evidence="13">
    <location>
        <begin position="77"/>
        <end position="94"/>
    </location>
</feature>
<feature type="compositionally biased region" description="Low complexity" evidence="12">
    <location>
        <begin position="371"/>
        <end position="386"/>
    </location>
</feature>
<dbReference type="EMBL" id="JBHSOW010000028">
    <property type="protein sequence ID" value="MFC5649062.1"/>
    <property type="molecule type" value="Genomic_DNA"/>
</dbReference>
<dbReference type="PANTHER" id="PTHR47245:SF1">
    <property type="entry name" value="FOLDASE PROTEIN PRSA"/>
    <property type="match status" value="1"/>
</dbReference>
<keyword evidence="10" id="KW-0449">Lipoprotein</keyword>
<keyword evidence="9 11" id="KW-0413">Isomerase</keyword>
<dbReference type="Pfam" id="PF00639">
    <property type="entry name" value="Rotamase"/>
    <property type="match status" value="1"/>
</dbReference>
<evidence type="ECO:0000259" key="14">
    <source>
        <dbReference type="PROSITE" id="PS50198"/>
    </source>
</evidence>
<evidence type="ECO:0000256" key="2">
    <source>
        <dbReference type="ARBA" id="ARBA00004193"/>
    </source>
</evidence>
<dbReference type="Proteomes" id="UP001596047">
    <property type="component" value="Unassembled WGS sequence"/>
</dbReference>
<organism evidence="15 16">
    <name type="scientific">Paenibacillus solisilvae</name>
    <dbReference type="NCBI Taxonomy" id="2486751"/>
    <lineage>
        <taxon>Bacteria</taxon>
        <taxon>Bacillati</taxon>
        <taxon>Bacillota</taxon>
        <taxon>Bacilli</taxon>
        <taxon>Bacillales</taxon>
        <taxon>Paenibacillaceae</taxon>
        <taxon>Paenibacillus</taxon>
    </lineage>
</organism>
<evidence type="ECO:0000256" key="12">
    <source>
        <dbReference type="SAM" id="MobiDB-lite"/>
    </source>
</evidence>
<comment type="subcellular location">
    <subcellularLocation>
        <location evidence="2">Cell membrane</location>
        <topology evidence="2">Lipid-anchor</topology>
    </subcellularLocation>
</comment>
<sequence length="386" mass="41726">MNEKENEINKETELEKLETGADEGVHSEETPDETVVDRTYDPNEEEEDDDTVARSADKDNTNRPPEAAAPVKGGSKSWMYISMGLAILLVIALIKPPFGGSSSETVATVNGVAISKDKLFDSMAELGGAQTLDNLIQDELITQEADKAGIKVTDADVDKEIESVKGRFPSEAEFEAALQQAGMTLEDLKKQTPMQLRIRKILEPQVVDKVTEADMKTYFDENKASFNTPLQVRASHILVATEKEANDILKELKAGGDFAAIAKAKSTDTGSKESGGDLGFFGAGAMDPAFEKAAFALKKDELSAPVKSTYGYHIIKVTDRKEAKTATYDEEKSKIKDLLISQKVSELSQTWLADLKTKSKITNTLEDKAAAETPAEGNAAAPANAG</sequence>
<protein>
    <recommendedName>
        <fullName evidence="11">Foldase protein PrsA</fullName>
        <ecNumber evidence="11">5.2.1.8</ecNumber>
    </recommendedName>
</protein>